<evidence type="ECO:0000313" key="2">
    <source>
        <dbReference type="Proteomes" id="UP001179842"/>
    </source>
</evidence>
<accession>A0ABY8LXD5</accession>
<proteinExistence type="predicted"/>
<name>A0ABY8LXD5_9BACT</name>
<dbReference type="RefSeq" id="WP_280102296.1">
    <property type="nucleotide sequence ID" value="NZ_CP122979.1"/>
</dbReference>
<sequence>MKFLRTGSFRIKLYKLISLVYADLSFIPTETSQHLFDNFPVFLH</sequence>
<dbReference type="EMBL" id="CP122979">
    <property type="protein sequence ID" value="WGI36993.1"/>
    <property type="molecule type" value="Genomic_DNA"/>
</dbReference>
<organism evidence="1 2">
    <name type="scientific">Mesomycoplasma lagogenitalium</name>
    <dbReference type="NCBI Taxonomy" id="171286"/>
    <lineage>
        <taxon>Bacteria</taxon>
        <taxon>Bacillati</taxon>
        <taxon>Mycoplasmatota</taxon>
        <taxon>Mycoplasmoidales</taxon>
        <taxon>Metamycoplasmataceae</taxon>
        <taxon>Mesomycoplasma</taxon>
    </lineage>
</organism>
<evidence type="ECO:0000313" key="1">
    <source>
        <dbReference type="EMBL" id="WGI36993.1"/>
    </source>
</evidence>
<reference evidence="1" key="1">
    <citation type="submission" date="2023-04" db="EMBL/GenBank/DDBJ databases">
        <title>Completed genome of Mycoplasma lagogenitalium type strain 12MS.</title>
        <authorList>
            <person name="Spergser J."/>
        </authorList>
    </citation>
    <scope>NUCLEOTIDE SEQUENCE</scope>
    <source>
        <strain evidence="1">12MS</strain>
    </source>
</reference>
<protein>
    <submittedName>
        <fullName evidence="1">Uncharacterized protein</fullName>
    </submittedName>
</protein>
<gene>
    <name evidence="1" type="ORF">QEG99_01765</name>
</gene>
<keyword evidence="2" id="KW-1185">Reference proteome</keyword>
<dbReference type="Proteomes" id="UP001179842">
    <property type="component" value="Chromosome"/>
</dbReference>